<dbReference type="InterPro" id="IPR029787">
    <property type="entry name" value="Nucleotide_cyclase"/>
</dbReference>
<accession>A0A7Y9DLG9</accession>
<dbReference type="InterPro" id="IPR000160">
    <property type="entry name" value="GGDEF_dom"/>
</dbReference>
<keyword evidence="1 3" id="KW-0812">Transmembrane</keyword>
<feature type="domain" description="GGDEF" evidence="6">
    <location>
        <begin position="487"/>
        <end position="627"/>
    </location>
</feature>
<dbReference type="CDD" id="cd01948">
    <property type="entry name" value="EAL"/>
    <property type="match status" value="1"/>
</dbReference>
<evidence type="ECO:0000256" key="2">
    <source>
        <dbReference type="ARBA" id="ARBA00022989"/>
    </source>
</evidence>
<dbReference type="CDD" id="cd01949">
    <property type="entry name" value="GGDEF"/>
    <property type="match status" value="1"/>
</dbReference>
<dbReference type="GO" id="GO:0016020">
    <property type="term" value="C:membrane"/>
    <property type="evidence" value="ECO:0007669"/>
    <property type="project" value="InterPro"/>
</dbReference>
<name>A0A7Y9DLG9_9ACTN</name>
<organism evidence="7 8">
    <name type="scientific">Kineococcus aurantiacus</name>
    <dbReference type="NCBI Taxonomy" id="37633"/>
    <lineage>
        <taxon>Bacteria</taxon>
        <taxon>Bacillati</taxon>
        <taxon>Actinomycetota</taxon>
        <taxon>Actinomycetes</taxon>
        <taxon>Kineosporiales</taxon>
        <taxon>Kineosporiaceae</taxon>
        <taxon>Kineococcus</taxon>
    </lineage>
</organism>
<dbReference type="InterPro" id="IPR001633">
    <property type="entry name" value="EAL_dom"/>
</dbReference>
<dbReference type="EMBL" id="JACCBB010000001">
    <property type="protein sequence ID" value="NYD22818.1"/>
    <property type="molecule type" value="Genomic_DNA"/>
</dbReference>
<feature type="transmembrane region" description="Helical" evidence="3">
    <location>
        <begin position="20"/>
        <end position="39"/>
    </location>
</feature>
<feature type="domain" description="HAMP" evidence="5">
    <location>
        <begin position="354"/>
        <end position="405"/>
    </location>
</feature>
<reference evidence="7 8" key="1">
    <citation type="submission" date="2020-07" db="EMBL/GenBank/DDBJ databases">
        <title>Sequencing the genomes of 1000 actinobacteria strains.</title>
        <authorList>
            <person name="Klenk H.-P."/>
        </authorList>
    </citation>
    <scope>NUCLEOTIDE SEQUENCE [LARGE SCALE GENOMIC DNA]</scope>
    <source>
        <strain evidence="7 8">DSM 7487</strain>
    </source>
</reference>
<evidence type="ECO:0000259" key="4">
    <source>
        <dbReference type="PROSITE" id="PS50883"/>
    </source>
</evidence>
<dbReference type="PROSITE" id="PS50883">
    <property type="entry name" value="EAL"/>
    <property type="match status" value="1"/>
</dbReference>
<dbReference type="Proteomes" id="UP000521922">
    <property type="component" value="Unassembled WGS sequence"/>
</dbReference>
<dbReference type="SUPFAM" id="SSF55073">
    <property type="entry name" value="Nucleotide cyclase"/>
    <property type="match status" value="1"/>
</dbReference>
<comment type="caution">
    <text evidence="7">The sequence shown here is derived from an EMBL/GenBank/DDBJ whole genome shotgun (WGS) entry which is preliminary data.</text>
</comment>
<evidence type="ECO:0000256" key="1">
    <source>
        <dbReference type="ARBA" id="ARBA00022692"/>
    </source>
</evidence>
<dbReference type="PROSITE" id="PS50887">
    <property type="entry name" value="GGDEF"/>
    <property type="match status" value="1"/>
</dbReference>
<dbReference type="InterPro" id="IPR043128">
    <property type="entry name" value="Rev_trsase/Diguanyl_cyclase"/>
</dbReference>
<dbReference type="Gene3D" id="3.20.20.450">
    <property type="entry name" value="EAL domain"/>
    <property type="match status" value="1"/>
</dbReference>
<dbReference type="AlphaFoldDB" id="A0A7Y9DLG9"/>
<evidence type="ECO:0000259" key="6">
    <source>
        <dbReference type="PROSITE" id="PS50887"/>
    </source>
</evidence>
<dbReference type="SMART" id="SM00267">
    <property type="entry name" value="GGDEF"/>
    <property type="match status" value="1"/>
</dbReference>
<dbReference type="RefSeq" id="WP_343077982.1">
    <property type="nucleotide sequence ID" value="NZ_BAAAGN010000020.1"/>
</dbReference>
<dbReference type="Pfam" id="PF00563">
    <property type="entry name" value="EAL"/>
    <property type="match status" value="1"/>
</dbReference>
<dbReference type="Pfam" id="PF00990">
    <property type="entry name" value="GGDEF"/>
    <property type="match status" value="1"/>
</dbReference>
<dbReference type="PANTHER" id="PTHR44757:SF2">
    <property type="entry name" value="BIOFILM ARCHITECTURE MAINTENANCE PROTEIN MBAA"/>
    <property type="match status" value="1"/>
</dbReference>
<evidence type="ECO:0000259" key="5">
    <source>
        <dbReference type="PROSITE" id="PS50885"/>
    </source>
</evidence>
<dbReference type="InterPro" id="IPR003660">
    <property type="entry name" value="HAMP_dom"/>
</dbReference>
<dbReference type="SMART" id="SM00052">
    <property type="entry name" value="EAL"/>
    <property type="match status" value="1"/>
</dbReference>
<keyword evidence="3" id="KW-0472">Membrane</keyword>
<evidence type="ECO:0000313" key="8">
    <source>
        <dbReference type="Proteomes" id="UP000521922"/>
    </source>
</evidence>
<keyword evidence="8" id="KW-1185">Reference proteome</keyword>
<gene>
    <name evidence="7" type="ORF">BJ968_002358</name>
</gene>
<dbReference type="PANTHER" id="PTHR44757">
    <property type="entry name" value="DIGUANYLATE CYCLASE DGCP"/>
    <property type="match status" value="1"/>
</dbReference>
<dbReference type="SUPFAM" id="SSF141868">
    <property type="entry name" value="EAL domain-like"/>
    <property type="match status" value="1"/>
</dbReference>
<sequence>MADTPEQRERRTISLRSRLLVLVLVPVLGFSAFASILVVHRFQRVQAAEDAVRQVRAAIALDEVRARVSEEAIPLVSSVELLDLSVSGGTTAERDDLSVSLDTLYRGAVARTDTAVAAATTDPLARDEVQASADRLAAVRASWGAGQTPGERETNNRQLFDKYRYLVEQLSQAVDAHLATAAAEGGDQGLESAVTDLQQAASATTLAGEEVPYLLGYLSAAPGAEAPARQLFLRSWAGFQVASEGVSTSRQAAVRSAWTAALAVPDSQLVDRTLIAAVASDERTVPASAALLALSTAVIGRDDALRTVLDTAAGEAVRAAESYRAQARDELVKYAAITAALLVLSVGGSLVTSRSIGGPLARLADAAGSISRGELVDVAVEGPQEARVVARGLGAAVASLRSVQAQAQAVADGDLDDAILQRPVGGPLGRVVHASVQQIVGAVREREELQQEMAHQATHDALTALPNRAEALAQVDRALRRAHRSGDRVGLLFIDLDQFKTVNDSLGHLAGDAVLRSVAQRLRERVRGTDVVARLGGDEFVVLVEPVQDEVGLLGFGQSLIETVSRPIPLPGSAESQAVIGASVGVAVSRLDVVPGADGADRLLQEAHTAAYRAKNAGRGRVEVYDDDLRAALAAQAAVEEGLRHALAHDELVLHYQPVTDLDTGRVRSVEALVRWEKPGQGLVPPGAFIPVAEGSDLICDLGRWALRTSLAQLARLDAAGGPGAGLRVAVNISGRHLRSPRLVQDVRSALEAAGTAPDRLTLEVTETVMVEDDAAWARLEELRSLGVAVAIDDFGTGYTSFGQLARVPVDVLKIDRSFVDSEDPRTVELVRLVVGAARSFGLKVVAEGVEQASQVRALQAVGCDTAQGYYFSRPVPADRLPGAVEGCTRTFEATGSFETAL</sequence>
<proteinExistence type="predicted"/>
<feature type="domain" description="EAL" evidence="4">
    <location>
        <begin position="636"/>
        <end position="889"/>
    </location>
</feature>
<protein>
    <submittedName>
        <fullName evidence="7">Diguanylate cyclase (GGDEF)-like protein</fullName>
    </submittedName>
</protein>
<keyword evidence="2 3" id="KW-1133">Transmembrane helix</keyword>
<dbReference type="NCBIfam" id="TIGR00254">
    <property type="entry name" value="GGDEF"/>
    <property type="match status" value="1"/>
</dbReference>
<dbReference type="Gene3D" id="3.30.70.270">
    <property type="match status" value="1"/>
</dbReference>
<dbReference type="GO" id="GO:0007165">
    <property type="term" value="P:signal transduction"/>
    <property type="evidence" value="ECO:0007669"/>
    <property type="project" value="InterPro"/>
</dbReference>
<dbReference type="InterPro" id="IPR035919">
    <property type="entry name" value="EAL_sf"/>
</dbReference>
<evidence type="ECO:0000256" key="3">
    <source>
        <dbReference type="SAM" id="Phobius"/>
    </source>
</evidence>
<evidence type="ECO:0000313" key="7">
    <source>
        <dbReference type="EMBL" id="NYD22818.1"/>
    </source>
</evidence>
<dbReference type="PROSITE" id="PS50885">
    <property type="entry name" value="HAMP"/>
    <property type="match status" value="1"/>
</dbReference>
<dbReference type="InterPro" id="IPR052155">
    <property type="entry name" value="Biofilm_reg_signaling"/>
</dbReference>